<dbReference type="InterPro" id="IPR036188">
    <property type="entry name" value="FAD/NAD-bd_sf"/>
</dbReference>
<proteinExistence type="inferred from homology"/>
<comment type="cofactor">
    <cofactor evidence="1">
        <name>FAD</name>
        <dbReference type="ChEBI" id="CHEBI:57692"/>
    </cofactor>
</comment>
<dbReference type="GO" id="GO:0016491">
    <property type="term" value="F:oxidoreductase activity"/>
    <property type="evidence" value="ECO:0007669"/>
    <property type="project" value="InterPro"/>
</dbReference>
<accession>A0A4R7JQ00</accession>
<evidence type="ECO:0000256" key="2">
    <source>
        <dbReference type="ARBA" id="ARBA00006442"/>
    </source>
</evidence>
<keyword evidence="4" id="KW-0274">FAD</keyword>
<dbReference type="PANTHER" id="PTHR43429:SF3">
    <property type="entry name" value="NITRITE REDUCTASE [NAD(P)H]"/>
    <property type="match status" value="1"/>
</dbReference>
<dbReference type="InterPro" id="IPR041575">
    <property type="entry name" value="Rubredoxin_C"/>
</dbReference>
<dbReference type="OrthoDB" id="9768666at2"/>
<organism evidence="7 8">
    <name type="scientific">Halospina denitrificans</name>
    <dbReference type="NCBI Taxonomy" id="332522"/>
    <lineage>
        <taxon>Bacteria</taxon>
        <taxon>Pseudomonadati</taxon>
        <taxon>Pseudomonadota</taxon>
        <taxon>Gammaproteobacteria</taxon>
        <taxon>Halospina</taxon>
    </lineage>
</organism>
<evidence type="ECO:0000259" key="5">
    <source>
        <dbReference type="Pfam" id="PF07992"/>
    </source>
</evidence>
<evidence type="ECO:0000256" key="1">
    <source>
        <dbReference type="ARBA" id="ARBA00001974"/>
    </source>
</evidence>
<evidence type="ECO:0000313" key="8">
    <source>
        <dbReference type="Proteomes" id="UP000295830"/>
    </source>
</evidence>
<keyword evidence="8" id="KW-1185">Reference proteome</keyword>
<dbReference type="EMBL" id="SOAX01000004">
    <property type="protein sequence ID" value="TDT40241.1"/>
    <property type="molecule type" value="Genomic_DNA"/>
</dbReference>
<dbReference type="Proteomes" id="UP000295830">
    <property type="component" value="Unassembled WGS sequence"/>
</dbReference>
<protein>
    <submittedName>
        <fullName evidence="7">Assimilatory nitrate reductase (NADH) beta subunit</fullName>
    </submittedName>
</protein>
<comment type="similarity">
    <text evidence="2">Belongs to the FAD-dependent oxidoreductase family.</text>
</comment>
<dbReference type="Gene3D" id="3.50.50.60">
    <property type="entry name" value="FAD/NAD(P)-binding domain"/>
    <property type="match status" value="2"/>
</dbReference>
<dbReference type="PANTHER" id="PTHR43429">
    <property type="entry name" value="PYRIDINE NUCLEOTIDE-DISULFIDE OXIDOREDUCTASE DOMAIN-CONTAINING"/>
    <property type="match status" value="1"/>
</dbReference>
<dbReference type="SUPFAM" id="SSF51905">
    <property type="entry name" value="FAD/NAD(P)-binding domain"/>
    <property type="match status" value="2"/>
</dbReference>
<dbReference type="AlphaFoldDB" id="A0A4R7JQ00"/>
<comment type="caution">
    <text evidence="7">The sequence shown here is derived from an EMBL/GenBank/DDBJ whole genome shotgun (WGS) entry which is preliminary data.</text>
</comment>
<reference evidence="7 8" key="1">
    <citation type="submission" date="2019-03" db="EMBL/GenBank/DDBJ databases">
        <title>Genomic Encyclopedia of Type Strains, Phase IV (KMG-IV): sequencing the most valuable type-strain genomes for metagenomic binning, comparative biology and taxonomic classification.</title>
        <authorList>
            <person name="Goeker M."/>
        </authorList>
    </citation>
    <scope>NUCLEOTIDE SEQUENCE [LARGE SCALE GENOMIC DNA]</scope>
    <source>
        <strain evidence="7 8">DSM 15505</strain>
    </source>
</reference>
<dbReference type="PRINTS" id="PR00368">
    <property type="entry name" value="FADPNR"/>
</dbReference>
<dbReference type="InterPro" id="IPR016156">
    <property type="entry name" value="FAD/NAD-linked_Rdtase_dimer_sf"/>
</dbReference>
<sequence>MERDLVIIGHGMASQRLLESLVAGRHPWRITVIGAEPERAYNRILLSPLLAGEVTPEQLSFAGPDWYQRHGIRLHTGDGARTIDREQCCVVTEQGARFDYDRLVIATGSRPSSLGLEGENLQGVMGFRSLADVHWLTEQAAEGRRAVVIGGGFLGLEAAEGLRKQGMAVTLVHRGAYPLTRQLDATAGGLLVETLRERGLKLALNSQPARLVGSSRVEALELADGTELPAELVVIAAGITPNREIAADAGLDCGQGIRVDECLTTSDPRVHALGECCEFAGQTYGLVEPVNRQADVLAQHLSGLTAGYRDEPVATRLKISGIDVFSCGETDNPGDGTESIVYHDRRAGEYRHLLLRDNRLVGAILYGDASAGPWLFEHLQQGTDLSDWRPRLAFGEAHCEAA</sequence>
<name>A0A4R7JQ00_9GAMM</name>
<dbReference type="InterPro" id="IPR023753">
    <property type="entry name" value="FAD/NAD-binding_dom"/>
</dbReference>
<evidence type="ECO:0000259" key="6">
    <source>
        <dbReference type="Pfam" id="PF18267"/>
    </source>
</evidence>
<evidence type="ECO:0000256" key="3">
    <source>
        <dbReference type="ARBA" id="ARBA00022630"/>
    </source>
</evidence>
<dbReference type="Pfam" id="PF18267">
    <property type="entry name" value="Rubredoxin_C"/>
    <property type="match status" value="1"/>
</dbReference>
<dbReference type="InterPro" id="IPR050260">
    <property type="entry name" value="FAD-bd_OxRdtase"/>
</dbReference>
<dbReference type="Gene3D" id="3.30.390.30">
    <property type="match status" value="1"/>
</dbReference>
<feature type="domain" description="NADH-rubredoxin oxidoreductase C-terminal" evidence="6">
    <location>
        <begin position="314"/>
        <end position="382"/>
    </location>
</feature>
<dbReference type="Pfam" id="PF07992">
    <property type="entry name" value="Pyr_redox_2"/>
    <property type="match status" value="1"/>
</dbReference>
<keyword evidence="3" id="KW-0285">Flavoprotein</keyword>
<evidence type="ECO:0000313" key="7">
    <source>
        <dbReference type="EMBL" id="TDT40241.1"/>
    </source>
</evidence>
<gene>
    <name evidence="7" type="ORF">DES49_2006</name>
</gene>
<dbReference type="PRINTS" id="PR00411">
    <property type="entry name" value="PNDRDTASEI"/>
</dbReference>
<feature type="domain" description="FAD/NAD(P)-binding" evidence="5">
    <location>
        <begin position="4"/>
        <end position="281"/>
    </location>
</feature>
<evidence type="ECO:0000256" key="4">
    <source>
        <dbReference type="ARBA" id="ARBA00022827"/>
    </source>
</evidence>